<proteinExistence type="predicted"/>
<dbReference type="Proteomes" id="UP001057402">
    <property type="component" value="Chromosome 5"/>
</dbReference>
<sequence length="165" mass="17686">MRECKCGTIFSRSDSFITHQAFCDALSNDHPKLYSATVPSSSPMMPSSSDLVFITSIASLNSNPPMIPQLSNYKHATTELLQKVAQMGATTRNNVPSVVAPLAFLSQGDESLSTRVSIRDGFCFPAGDVGILGLTRVDKVSTTVYFMGSVAETEGRDQTPCLGRG</sequence>
<keyword evidence="2" id="KW-1185">Reference proteome</keyword>
<comment type="caution">
    <text evidence="1">The sequence shown here is derived from an EMBL/GenBank/DDBJ whole genome shotgun (WGS) entry which is preliminary data.</text>
</comment>
<gene>
    <name evidence="1" type="ORF">MLD38_017841</name>
</gene>
<evidence type="ECO:0000313" key="2">
    <source>
        <dbReference type="Proteomes" id="UP001057402"/>
    </source>
</evidence>
<organism evidence="1 2">
    <name type="scientific">Melastoma candidum</name>
    <dbReference type="NCBI Taxonomy" id="119954"/>
    <lineage>
        <taxon>Eukaryota</taxon>
        <taxon>Viridiplantae</taxon>
        <taxon>Streptophyta</taxon>
        <taxon>Embryophyta</taxon>
        <taxon>Tracheophyta</taxon>
        <taxon>Spermatophyta</taxon>
        <taxon>Magnoliopsida</taxon>
        <taxon>eudicotyledons</taxon>
        <taxon>Gunneridae</taxon>
        <taxon>Pentapetalae</taxon>
        <taxon>rosids</taxon>
        <taxon>malvids</taxon>
        <taxon>Myrtales</taxon>
        <taxon>Melastomataceae</taxon>
        <taxon>Melastomatoideae</taxon>
        <taxon>Melastomateae</taxon>
        <taxon>Melastoma</taxon>
    </lineage>
</organism>
<name>A0ACB9QRY9_9MYRT</name>
<evidence type="ECO:0000313" key="1">
    <source>
        <dbReference type="EMBL" id="KAI4369399.1"/>
    </source>
</evidence>
<accession>A0ACB9QRY9</accession>
<reference evidence="2" key="1">
    <citation type="journal article" date="2023" name="Front. Plant Sci.">
        <title>Chromosomal-level genome assembly of Melastoma candidum provides insights into trichome evolution.</title>
        <authorList>
            <person name="Zhong Y."/>
            <person name="Wu W."/>
            <person name="Sun C."/>
            <person name="Zou P."/>
            <person name="Liu Y."/>
            <person name="Dai S."/>
            <person name="Zhou R."/>
        </authorList>
    </citation>
    <scope>NUCLEOTIDE SEQUENCE [LARGE SCALE GENOMIC DNA]</scope>
</reference>
<dbReference type="EMBL" id="CM042884">
    <property type="protein sequence ID" value="KAI4369399.1"/>
    <property type="molecule type" value="Genomic_DNA"/>
</dbReference>
<protein>
    <submittedName>
        <fullName evidence="1">Uncharacterized protein</fullName>
    </submittedName>
</protein>